<dbReference type="Proteomes" id="UP000619976">
    <property type="component" value="Unassembled WGS sequence"/>
</dbReference>
<dbReference type="InterPro" id="IPR010710">
    <property type="entry name" value="DUF1289"/>
</dbReference>
<reference evidence="3" key="2">
    <citation type="submission" date="2015-06" db="EMBL/GenBank/DDBJ databases">
        <authorList>
            <person name="Urmite Genomes"/>
        </authorList>
    </citation>
    <scope>NUCLEOTIDE SEQUENCE [LARGE SCALE GENOMIC DNA]</scope>
    <source>
        <strain evidence="3">CSUR P1867</strain>
    </source>
</reference>
<gene>
    <name evidence="1" type="ORF">BN1804_00062</name>
    <name evidence="2" type="ORF">JFQ69_01340</name>
</gene>
<dbReference type="EMBL" id="JAEKCB010000001">
    <property type="protein sequence ID" value="MBJ2116316.1"/>
    <property type="molecule type" value="Genomic_DNA"/>
</dbReference>
<evidence type="ECO:0000313" key="3">
    <source>
        <dbReference type="Proteomes" id="UP000183920"/>
    </source>
</evidence>
<reference evidence="1" key="1">
    <citation type="submission" date="2015-06" db="EMBL/GenBank/DDBJ databases">
        <authorList>
            <person name="Urmite Genomes Urmite Genomes"/>
        </authorList>
    </citation>
    <scope>NUCLEOTIDE SEQUENCE [LARGE SCALE GENOMIC DNA]</scope>
    <source>
        <strain evidence="1">CSUR P1867</strain>
    </source>
</reference>
<accession>A0A0G4PZ99</accession>
<dbReference type="Pfam" id="PF06945">
    <property type="entry name" value="DUF1289"/>
    <property type="match status" value="1"/>
</dbReference>
<name>A0A0G4PZ99_9GAMM</name>
<dbReference type="PANTHER" id="PTHR35175">
    <property type="entry name" value="DUF1289 DOMAIN-CONTAINING PROTEIN"/>
    <property type="match status" value="1"/>
</dbReference>
<reference evidence="2 4" key="3">
    <citation type="submission" date="2020-12" db="EMBL/GenBank/DDBJ databases">
        <title>Enhanced detection system for hospital associated transmission using whole genome sequencing surveillance.</title>
        <authorList>
            <person name="Harrison L.H."/>
            <person name="Van Tyne D."/>
            <person name="Marsh J.W."/>
            <person name="Griffith M.P."/>
            <person name="Snyder D.J."/>
            <person name="Cooper V.S."/>
            <person name="Mustapha M."/>
        </authorList>
    </citation>
    <scope>NUCLEOTIDE SEQUENCE [LARGE SCALE GENOMIC DNA]</scope>
    <source>
        <strain evidence="2 4">PR00195</strain>
    </source>
</reference>
<dbReference type="RefSeq" id="WP_072062543.1">
    <property type="nucleotide sequence ID" value="NZ_CAXOKJ010000001.1"/>
</dbReference>
<evidence type="ECO:0000313" key="1">
    <source>
        <dbReference type="EMBL" id="CRL58898.1"/>
    </source>
</evidence>
<accession>A0A379EKZ6</accession>
<sequence>MQEQLEFFDIPSPCIGRCEMNMQGYCVGCYRSRQERFNWSTMNQQEKRNILRLCQQRYLRSLKKLGSTIEKENKQLNLF</sequence>
<organism evidence="1 3">
    <name type="scientific">Proteus penneri</name>
    <dbReference type="NCBI Taxonomy" id="102862"/>
    <lineage>
        <taxon>Bacteria</taxon>
        <taxon>Pseudomonadati</taxon>
        <taxon>Pseudomonadota</taxon>
        <taxon>Gammaproteobacteria</taxon>
        <taxon>Enterobacterales</taxon>
        <taxon>Morganellaceae</taxon>
        <taxon>Proteus</taxon>
    </lineage>
</organism>
<dbReference type="PANTHER" id="PTHR35175:SF1">
    <property type="entry name" value="OXIDOREDUCTASE"/>
    <property type="match status" value="1"/>
</dbReference>
<dbReference type="Proteomes" id="UP000183920">
    <property type="component" value="Unassembled WGS sequence"/>
</dbReference>
<evidence type="ECO:0000313" key="2">
    <source>
        <dbReference type="EMBL" id="MBJ2116316.1"/>
    </source>
</evidence>
<protein>
    <submittedName>
        <fullName evidence="2">DUF1289 domain-containing protein</fullName>
    </submittedName>
</protein>
<dbReference type="AlphaFoldDB" id="A0A0G4PZ99"/>
<proteinExistence type="predicted"/>
<keyword evidence="4" id="KW-1185">Reference proteome</keyword>
<dbReference type="EMBL" id="CVRY01000001">
    <property type="protein sequence ID" value="CRL58898.1"/>
    <property type="molecule type" value="Genomic_DNA"/>
</dbReference>
<dbReference type="GeneID" id="76522756"/>
<evidence type="ECO:0000313" key="4">
    <source>
        <dbReference type="Proteomes" id="UP000619976"/>
    </source>
</evidence>